<evidence type="ECO:0000313" key="10">
    <source>
        <dbReference type="EMBL" id="WAX01709.1"/>
    </source>
</evidence>
<evidence type="ECO:0000256" key="6">
    <source>
        <dbReference type="ARBA" id="ARBA00022989"/>
    </source>
</evidence>
<comment type="similarity">
    <text evidence="2 9">Belongs to the complex I subunit 3 family.</text>
</comment>
<dbReference type="InterPro" id="IPR038430">
    <property type="entry name" value="NDAH_ubi_oxred_su3_sf"/>
</dbReference>
<dbReference type="EC" id="7.1.1.2" evidence="9"/>
<evidence type="ECO:0000256" key="3">
    <source>
        <dbReference type="ARBA" id="ARBA00021007"/>
    </source>
</evidence>
<keyword evidence="6 9" id="KW-1133">Transmembrane helix</keyword>
<feature type="transmembrane region" description="Helical" evidence="9">
    <location>
        <begin position="81"/>
        <end position="101"/>
    </location>
</feature>
<keyword evidence="9" id="KW-0679">Respiratory chain</keyword>
<keyword evidence="9" id="KW-1278">Translocase</keyword>
<organism evidence="10">
    <name type="scientific">Philometra sp. HZ-2022</name>
    <dbReference type="NCBI Taxonomy" id="3016125"/>
    <lineage>
        <taxon>Eukaryota</taxon>
        <taxon>Metazoa</taxon>
        <taxon>Ecdysozoa</taxon>
        <taxon>Nematoda</taxon>
        <taxon>Chromadorea</taxon>
        <taxon>Rhabditida</taxon>
        <taxon>Spirurina</taxon>
        <taxon>Dracunculoidea</taxon>
        <taxon>Philometridae</taxon>
        <taxon>Philometra</taxon>
    </lineage>
</organism>
<keyword evidence="7 9" id="KW-0472">Membrane</keyword>
<dbReference type="GO" id="GO:0030964">
    <property type="term" value="C:NADH dehydrogenase complex"/>
    <property type="evidence" value="ECO:0007669"/>
    <property type="project" value="TreeGrafter"/>
</dbReference>
<keyword evidence="9" id="KW-0249">Electron transport</keyword>
<keyword evidence="9" id="KW-0520">NAD</keyword>
<accession>A0A9F1UD65</accession>
<evidence type="ECO:0000256" key="7">
    <source>
        <dbReference type="ARBA" id="ARBA00023136"/>
    </source>
</evidence>
<evidence type="ECO:0000256" key="2">
    <source>
        <dbReference type="ARBA" id="ARBA00008472"/>
    </source>
</evidence>
<name>A0A9F1UD65_9BILA</name>
<proteinExistence type="inferred from homology"/>
<reference evidence="10" key="1">
    <citation type="submission" date="2022-01" db="EMBL/GenBank/DDBJ databases">
        <title>Evolutionary rates of mitochondrial sequences and gene orders in Spirurina (Nematoda) are episodic but synchronised.</title>
        <authorList>
            <person name="Zou H."/>
            <person name="Chen R."/>
            <person name="Wang G.-T."/>
        </authorList>
    </citation>
    <scope>NUCLEOTIDE SEQUENCE</scope>
</reference>
<comment type="subcellular location">
    <subcellularLocation>
        <location evidence="1">Membrane</location>
    </subcellularLocation>
    <subcellularLocation>
        <location evidence="9">Mitochondrion membrane</location>
        <topology evidence="9">Multi-pass membrane protein</topology>
    </subcellularLocation>
</comment>
<dbReference type="PANTHER" id="PTHR11058:SF9">
    <property type="entry name" value="NADH-UBIQUINONE OXIDOREDUCTASE CHAIN 3"/>
    <property type="match status" value="1"/>
</dbReference>
<comment type="function">
    <text evidence="9">Core subunit of the mitochondrial membrane respiratory chain NADH dehydrogenase (Complex I) which catalyzes electron transfer from NADH through the respiratory chain, using ubiquinone as an electron acceptor. Essential for the catalytic activity of complex I.</text>
</comment>
<evidence type="ECO:0000256" key="1">
    <source>
        <dbReference type="ARBA" id="ARBA00004370"/>
    </source>
</evidence>
<gene>
    <name evidence="10" type="primary">nad3</name>
</gene>
<keyword evidence="9" id="KW-0830">Ubiquinone</keyword>
<keyword evidence="4 9" id="KW-0813">Transport</keyword>
<evidence type="ECO:0000256" key="4">
    <source>
        <dbReference type="ARBA" id="ARBA00022448"/>
    </source>
</evidence>
<sequence length="109" mass="12864">MFSVSLMSLVFVIIFYICSLVLSNSEKEYDKSSSFECGFNGGGKVHVCYSIHFFIMMIMFIFFDLEVVMFLSVVVSNFYSVFSYMVLLIFILLSFYVEWWYGKLIWSVY</sequence>
<dbReference type="InterPro" id="IPR000440">
    <property type="entry name" value="NADH_UbQ/plastoQ_OxRdtase_su3"/>
</dbReference>
<feature type="transmembrane region" description="Helical" evidence="9">
    <location>
        <begin position="53"/>
        <end position="75"/>
    </location>
</feature>
<keyword evidence="9 10" id="KW-0496">Mitochondrion</keyword>
<comment type="catalytic activity">
    <reaction evidence="8 9">
        <text>a ubiquinone + NADH + 5 H(+)(in) = a ubiquinol + NAD(+) + 4 H(+)(out)</text>
        <dbReference type="Rhea" id="RHEA:29091"/>
        <dbReference type="Rhea" id="RHEA-COMP:9565"/>
        <dbReference type="Rhea" id="RHEA-COMP:9566"/>
        <dbReference type="ChEBI" id="CHEBI:15378"/>
        <dbReference type="ChEBI" id="CHEBI:16389"/>
        <dbReference type="ChEBI" id="CHEBI:17976"/>
        <dbReference type="ChEBI" id="CHEBI:57540"/>
        <dbReference type="ChEBI" id="CHEBI:57945"/>
        <dbReference type="EC" id="7.1.1.2"/>
    </reaction>
</comment>
<evidence type="ECO:0000256" key="8">
    <source>
        <dbReference type="ARBA" id="ARBA00049551"/>
    </source>
</evidence>
<keyword evidence="5 9" id="KW-0812">Transmembrane</keyword>
<dbReference type="Pfam" id="PF00507">
    <property type="entry name" value="Oxidored_q4"/>
    <property type="match status" value="1"/>
</dbReference>
<geneLocation type="mitochondrion" evidence="10"/>
<dbReference type="GO" id="GO:0008137">
    <property type="term" value="F:NADH dehydrogenase (ubiquinone) activity"/>
    <property type="evidence" value="ECO:0007669"/>
    <property type="project" value="UniProtKB-UniRule"/>
</dbReference>
<evidence type="ECO:0000256" key="5">
    <source>
        <dbReference type="ARBA" id="ARBA00022692"/>
    </source>
</evidence>
<protein>
    <recommendedName>
        <fullName evidence="3 9">NADH-ubiquinone oxidoreductase chain 3</fullName>
        <ecNumber evidence="9">7.1.1.2</ecNumber>
    </recommendedName>
</protein>
<evidence type="ECO:0000256" key="9">
    <source>
        <dbReference type="RuleBase" id="RU003640"/>
    </source>
</evidence>
<feature type="transmembrane region" description="Helical" evidence="9">
    <location>
        <begin position="6"/>
        <end position="23"/>
    </location>
</feature>
<dbReference type="EMBL" id="OM469015">
    <property type="protein sequence ID" value="WAX01709.1"/>
    <property type="molecule type" value="Genomic_DNA"/>
</dbReference>
<dbReference type="AlphaFoldDB" id="A0A9F1UD65"/>
<dbReference type="PANTHER" id="PTHR11058">
    <property type="entry name" value="NADH-UBIQUINONE OXIDOREDUCTASE CHAIN 3"/>
    <property type="match status" value="1"/>
</dbReference>
<dbReference type="Gene3D" id="1.20.58.1610">
    <property type="entry name" value="NADH:ubiquinone/plastoquinone oxidoreductase, chain 3"/>
    <property type="match status" value="1"/>
</dbReference>
<dbReference type="GO" id="GO:0031966">
    <property type="term" value="C:mitochondrial membrane"/>
    <property type="evidence" value="ECO:0007669"/>
    <property type="project" value="UniProtKB-SubCell"/>
</dbReference>